<dbReference type="InterPro" id="IPR011990">
    <property type="entry name" value="TPR-like_helical_dom_sf"/>
</dbReference>
<reference evidence="3 4" key="1">
    <citation type="submission" date="2018-02" db="EMBL/GenBank/DDBJ databases">
        <title>Comparative genomes isolates from brazilian mangrove.</title>
        <authorList>
            <person name="Araujo J.E."/>
            <person name="Taketani R.G."/>
            <person name="Silva M.C.P."/>
            <person name="Loureco M.V."/>
            <person name="Andreote F.D."/>
        </authorList>
    </citation>
    <scope>NUCLEOTIDE SEQUENCE [LARGE SCALE GENOMIC DNA]</scope>
    <source>
        <strain evidence="3 4">HEX-2 MGV</strain>
    </source>
</reference>
<keyword evidence="2" id="KW-0472">Membrane</keyword>
<comment type="caution">
    <text evidence="3">The sequence shown here is derived from an EMBL/GenBank/DDBJ whole genome shotgun (WGS) entry which is preliminary data.</text>
</comment>
<dbReference type="Gene3D" id="1.25.40.10">
    <property type="entry name" value="Tetratricopeptide repeat domain"/>
    <property type="match status" value="1"/>
</dbReference>
<keyword evidence="2" id="KW-1133">Transmembrane helix</keyword>
<protein>
    <submittedName>
        <fullName evidence="3">Uncharacterized protein</fullName>
    </submittedName>
</protein>
<accession>A0A2S8EZ39</accession>
<dbReference type="PROSITE" id="PS50005">
    <property type="entry name" value="TPR"/>
    <property type="match status" value="1"/>
</dbReference>
<keyword evidence="2" id="KW-0812">Transmembrane</keyword>
<sequence>MIVRMGQCDRVVPVYWALPFGQCLRVEKKQHRQLPAASQRAQLGNSPENQIPAGDGMLRIWKESDRVLWMLILLYLVIMTVASLPTLQRRAAASRPATLLEMAWAAEGNLSEADRSAAQDRLATHLKWMEDNLPKQWGRYTIAERAAWVFQSMHDRLLTGKYDEDQNALSTALVEGNYNCVSATILFQILSDRAGLPTVAMQTRGHVWCRLLSRPELDIETTCPTWFLLEPHDQDQSPAVQAASEARTLSARGLAAKIPYNKASQSAAQGDYPGAIQYLNFALSLDPQDEAALRNRSAILNNWAVACITQKDCQTALEILERMESQRPHDPDLEGNRSKIVDAVIDQWCHQGRYSESLRLLQTQTDPANSRHSVRSIYQQWIQDAASRGDWLEAKNALRLAISAHENDPLAVAQLRRQYRQLTAG</sequence>
<feature type="repeat" description="TPR" evidence="1">
    <location>
        <begin position="256"/>
        <end position="289"/>
    </location>
</feature>
<evidence type="ECO:0000256" key="2">
    <source>
        <dbReference type="SAM" id="Phobius"/>
    </source>
</evidence>
<organism evidence="3 4">
    <name type="scientific">Blastopirellula marina</name>
    <dbReference type="NCBI Taxonomy" id="124"/>
    <lineage>
        <taxon>Bacteria</taxon>
        <taxon>Pseudomonadati</taxon>
        <taxon>Planctomycetota</taxon>
        <taxon>Planctomycetia</taxon>
        <taxon>Pirellulales</taxon>
        <taxon>Pirellulaceae</taxon>
        <taxon>Blastopirellula</taxon>
    </lineage>
</organism>
<dbReference type="SUPFAM" id="SSF48452">
    <property type="entry name" value="TPR-like"/>
    <property type="match status" value="1"/>
</dbReference>
<feature type="transmembrane region" description="Helical" evidence="2">
    <location>
        <begin position="67"/>
        <end position="87"/>
    </location>
</feature>
<evidence type="ECO:0000256" key="1">
    <source>
        <dbReference type="PROSITE-ProRule" id="PRU00339"/>
    </source>
</evidence>
<dbReference type="Proteomes" id="UP000240009">
    <property type="component" value="Unassembled WGS sequence"/>
</dbReference>
<dbReference type="AlphaFoldDB" id="A0A2S8EZ39"/>
<gene>
    <name evidence="3" type="ORF">C5Y96_25030</name>
</gene>
<dbReference type="EMBL" id="PUIA01000085">
    <property type="protein sequence ID" value="PQO25173.1"/>
    <property type="molecule type" value="Genomic_DNA"/>
</dbReference>
<evidence type="ECO:0000313" key="4">
    <source>
        <dbReference type="Proteomes" id="UP000240009"/>
    </source>
</evidence>
<keyword evidence="1" id="KW-0802">TPR repeat</keyword>
<name>A0A2S8EZ39_9BACT</name>
<proteinExistence type="predicted"/>
<dbReference type="InterPro" id="IPR019734">
    <property type="entry name" value="TPR_rpt"/>
</dbReference>
<evidence type="ECO:0000313" key="3">
    <source>
        <dbReference type="EMBL" id="PQO25173.1"/>
    </source>
</evidence>